<organism evidence="1 2">
    <name type="scientific">Bacillus phage vB_BcoS-136</name>
    <dbReference type="NCBI Taxonomy" id="2419619"/>
    <lineage>
        <taxon>Viruses</taxon>
        <taxon>Duplodnaviria</taxon>
        <taxon>Heunggongvirae</taxon>
        <taxon>Uroviricota</taxon>
        <taxon>Caudoviricetes</taxon>
        <taxon>Heleneionescovirinae</taxon>
        <taxon>Kenyattavirus</taxon>
        <taxon>Kenyattavirus kv136</taxon>
    </lineage>
</organism>
<proteinExistence type="predicted"/>
<keyword evidence="2" id="KW-1185">Reference proteome</keyword>
<name>A0A3G3BVB5_9CAUD</name>
<evidence type="ECO:0000313" key="1">
    <source>
        <dbReference type="EMBL" id="AYP68187.1"/>
    </source>
</evidence>
<sequence length="109" mass="12562">MFRDITGYELLLEDRIDIKGDLECYQESSKDTEYENLQELAVYRKNGTDMAIVLFLEVVDGKLQYTVGKFEIELDSDGEWGVLPFADIESMDAKNATAEELENMLYNNM</sequence>
<reference evidence="1 2" key="1">
    <citation type="submission" date="2018-09" db="EMBL/GenBank/DDBJ databases">
        <title>Comparative Genomic Analysis of Eight Novel Haloalkaliphilic Bacteriophages from Lake Elmenteita, Kenya.</title>
        <authorList>
            <person name="Akhwale J.K."/>
        </authorList>
    </citation>
    <scope>NUCLEOTIDE SEQUENCE [LARGE SCALE GENOMIC DNA]</scope>
</reference>
<evidence type="ECO:0000313" key="2">
    <source>
        <dbReference type="Proteomes" id="UP000274199"/>
    </source>
</evidence>
<accession>A0A3G3BVB5</accession>
<dbReference type="EMBL" id="MH884508">
    <property type="protein sequence ID" value="AYP68187.1"/>
    <property type="molecule type" value="Genomic_DNA"/>
</dbReference>
<gene>
    <name evidence="1" type="ORF">vBBcoS136_00055</name>
</gene>
<dbReference type="Proteomes" id="UP000274199">
    <property type="component" value="Segment"/>
</dbReference>
<protein>
    <submittedName>
        <fullName evidence="1">Uncharacterized protein</fullName>
    </submittedName>
</protein>